<dbReference type="AlphaFoldDB" id="A0A8W7PUT5"/>
<reference evidence="2" key="1">
    <citation type="submission" date="2022-08" db="UniProtKB">
        <authorList>
            <consortium name="EnsemblMetazoa"/>
        </authorList>
    </citation>
    <scope>IDENTIFICATION</scope>
</reference>
<evidence type="ECO:0000313" key="2">
    <source>
        <dbReference type="EnsemblMetazoa" id="ACOM038266-PA.1"/>
    </source>
</evidence>
<evidence type="ECO:0000256" key="1">
    <source>
        <dbReference type="SAM" id="MobiDB-lite"/>
    </source>
</evidence>
<protein>
    <submittedName>
        <fullName evidence="2">Uncharacterized protein</fullName>
    </submittedName>
</protein>
<dbReference type="EnsemblMetazoa" id="ACOM038266-RA">
    <property type="protein sequence ID" value="ACOM038266-PA.1"/>
    <property type="gene ID" value="ACOM038266"/>
</dbReference>
<dbReference type="Proteomes" id="UP000075882">
    <property type="component" value="Unassembled WGS sequence"/>
</dbReference>
<sequence>MADTGRRRLTLGASCGSALGRWYVRWGTGGGALGRPRPILRDSLHRLVPRQRLERYRAPRLRQTLEVHAGCCCLSVAGSSPLRAQRTDDVPEDGTEDHGRQHCGEQGAEQPVVVVVLPVVGHVAVHQAAGRAGAGPHQDAPVLVAPEPGQASLHRHLWSAKKKKKQDIPVRTAFAAGCNGAYRGMNFPKFVRFSSHSPSPLPA</sequence>
<name>A0A8W7PUT5_ANOCL</name>
<proteinExistence type="predicted"/>
<accession>A0A8W7PUT5</accession>
<organism evidence="2">
    <name type="scientific">Anopheles coluzzii</name>
    <name type="common">African malaria mosquito</name>
    <dbReference type="NCBI Taxonomy" id="1518534"/>
    <lineage>
        <taxon>Eukaryota</taxon>
        <taxon>Metazoa</taxon>
        <taxon>Ecdysozoa</taxon>
        <taxon>Arthropoda</taxon>
        <taxon>Hexapoda</taxon>
        <taxon>Insecta</taxon>
        <taxon>Pterygota</taxon>
        <taxon>Neoptera</taxon>
        <taxon>Endopterygota</taxon>
        <taxon>Diptera</taxon>
        <taxon>Nematocera</taxon>
        <taxon>Culicoidea</taxon>
        <taxon>Culicidae</taxon>
        <taxon>Anophelinae</taxon>
        <taxon>Anopheles</taxon>
    </lineage>
</organism>
<feature type="region of interest" description="Disordered" evidence="1">
    <location>
        <begin position="83"/>
        <end position="105"/>
    </location>
</feature>